<comment type="caution">
    <text evidence="3">The sequence shown here is derived from an EMBL/GenBank/DDBJ whole genome shotgun (WGS) entry which is preliminary data.</text>
</comment>
<evidence type="ECO:0000256" key="1">
    <source>
        <dbReference type="SAM" id="Coils"/>
    </source>
</evidence>
<evidence type="ECO:0000313" key="4">
    <source>
        <dbReference type="Proteomes" id="UP000692954"/>
    </source>
</evidence>
<dbReference type="Proteomes" id="UP000692954">
    <property type="component" value="Unassembled WGS sequence"/>
</dbReference>
<name>A0A8S1MKQ2_9CILI</name>
<accession>A0A8S1MKQ2</accession>
<dbReference type="AlphaFoldDB" id="A0A8S1MKQ2"/>
<dbReference type="EMBL" id="CAJJDN010000042">
    <property type="protein sequence ID" value="CAD8081437.1"/>
    <property type="molecule type" value="Genomic_DNA"/>
</dbReference>
<feature type="region of interest" description="Disordered" evidence="2">
    <location>
        <begin position="75"/>
        <end position="104"/>
    </location>
</feature>
<protein>
    <submittedName>
        <fullName evidence="3">Uncharacterized protein</fullName>
    </submittedName>
</protein>
<keyword evidence="1" id="KW-0175">Coiled coil</keyword>
<organism evidence="3 4">
    <name type="scientific">Paramecium sonneborni</name>
    <dbReference type="NCBI Taxonomy" id="65129"/>
    <lineage>
        <taxon>Eukaryota</taxon>
        <taxon>Sar</taxon>
        <taxon>Alveolata</taxon>
        <taxon>Ciliophora</taxon>
        <taxon>Intramacronucleata</taxon>
        <taxon>Oligohymenophorea</taxon>
        <taxon>Peniculida</taxon>
        <taxon>Parameciidae</taxon>
        <taxon>Paramecium</taxon>
    </lineage>
</organism>
<reference evidence="3" key="1">
    <citation type="submission" date="2021-01" db="EMBL/GenBank/DDBJ databases">
        <authorList>
            <consortium name="Genoscope - CEA"/>
            <person name="William W."/>
        </authorList>
    </citation>
    <scope>NUCLEOTIDE SEQUENCE</scope>
</reference>
<evidence type="ECO:0000313" key="3">
    <source>
        <dbReference type="EMBL" id="CAD8081437.1"/>
    </source>
</evidence>
<feature type="region of interest" description="Disordered" evidence="2">
    <location>
        <begin position="1"/>
        <end position="62"/>
    </location>
</feature>
<keyword evidence="4" id="KW-1185">Reference proteome</keyword>
<feature type="compositionally biased region" description="Polar residues" evidence="2">
    <location>
        <begin position="88"/>
        <end position="104"/>
    </location>
</feature>
<proteinExistence type="predicted"/>
<sequence>MQQYQVGRRNPSQPQQQSLKYNQYQSRSPFSSIENTQNSQIPSNKFHHKASTDIDSINKTTSITTNPYYNQYLKRSSNSSHQDKPPSLQYSNSKSNINPNQSHDYSIQFKVGGKNDKKNDSVNETHLSQFINPTKQFVCMSPAQNRDNSIIFQSPKQTQQPTTIIQSPQPYNLTNTPLYYNNKGSQSQLKAINYNNNPNLLNELKLLQDSNNLMQQNIHQIESEVSRGQSSQFIQELEQKINLLKQLNEKLQFENQSLIEQTDIYKIKEHLEKSQQTRKQTSQQLQSIKNEQQQYQLKCDELQNKIDQNDDSQIKDLVIELESKVQNLIAENDRLNQQLPSNSNLQIISDIARLKNEIENLTKQQQQLKREEDHLKLTYKQIEQIYEQKIADNLYADLNEKIQLLIEENERLQQVINDSEYTDQDLQDIKSRIKVVKQDNFKMEQQLKRKNHNKNY</sequence>
<feature type="compositionally biased region" description="Polar residues" evidence="2">
    <location>
        <begin position="1"/>
        <end position="43"/>
    </location>
</feature>
<evidence type="ECO:0000256" key="2">
    <source>
        <dbReference type="SAM" id="MobiDB-lite"/>
    </source>
</evidence>
<dbReference type="OrthoDB" id="303418at2759"/>
<feature type="coiled-coil region" evidence="1">
    <location>
        <begin position="204"/>
        <end position="415"/>
    </location>
</feature>
<gene>
    <name evidence="3" type="ORF">PSON_ATCC_30995.1.T0420034</name>
</gene>
<feature type="compositionally biased region" description="Polar residues" evidence="2">
    <location>
        <begin position="53"/>
        <end position="62"/>
    </location>
</feature>